<reference evidence="7 8" key="1">
    <citation type="journal article" date="2014" name="Nat. Genet.">
        <title>Whole-genome sequence of a flatfish provides insights into ZW sex chromosome evolution and adaptation to a benthic lifestyle.</title>
        <authorList>
            <person name="Chen S."/>
            <person name="Zhang G."/>
            <person name="Shao C."/>
            <person name="Huang Q."/>
            <person name="Liu G."/>
            <person name="Zhang P."/>
            <person name="Song W."/>
            <person name="An N."/>
            <person name="Chalopin D."/>
            <person name="Volff J.N."/>
            <person name="Hong Y."/>
            <person name="Li Q."/>
            <person name="Sha Z."/>
            <person name="Zhou H."/>
            <person name="Xie M."/>
            <person name="Yu Q."/>
            <person name="Liu Y."/>
            <person name="Xiang H."/>
            <person name="Wang N."/>
            <person name="Wu K."/>
            <person name="Yang C."/>
            <person name="Zhou Q."/>
            <person name="Liao X."/>
            <person name="Yang L."/>
            <person name="Hu Q."/>
            <person name="Zhang J."/>
            <person name="Meng L."/>
            <person name="Jin L."/>
            <person name="Tian Y."/>
            <person name="Lian J."/>
            <person name="Yang J."/>
            <person name="Miao G."/>
            <person name="Liu S."/>
            <person name="Liang Z."/>
            <person name="Yan F."/>
            <person name="Li Y."/>
            <person name="Sun B."/>
            <person name="Zhang H."/>
            <person name="Zhang J."/>
            <person name="Zhu Y."/>
            <person name="Du M."/>
            <person name="Zhao Y."/>
            <person name="Schartl M."/>
            <person name="Tang Q."/>
            <person name="Wang J."/>
        </authorList>
    </citation>
    <scope>NUCLEOTIDE SEQUENCE</scope>
</reference>
<accession>A0A3P8WQL5</accession>
<dbReference type="GO" id="GO:0005886">
    <property type="term" value="C:plasma membrane"/>
    <property type="evidence" value="ECO:0007669"/>
    <property type="project" value="TreeGrafter"/>
</dbReference>
<evidence type="ECO:0000256" key="1">
    <source>
        <dbReference type="ARBA" id="ARBA00010220"/>
    </source>
</evidence>
<dbReference type="Ensembl" id="ENSCSET00000029151.1">
    <property type="protein sequence ID" value="ENSCSEP00000028759.1"/>
    <property type="gene ID" value="ENSCSEG00000018414.1"/>
</dbReference>
<dbReference type="InterPro" id="IPR000980">
    <property type="entry name" value="SH2"/>
</dbReference>
<dbReference type="SUPFAM" id="SSF50729">
    <property type="entry name" value="PH domain-like"/>
    <property type="match status" value="1"/>
</dbReference>
<dbReference type="GeneID" id="103397715"/>
<protein>
    <submittedName>
        <fullName evidence="7">SH2B adapter protein 3-like</fullName>
    </submittedName>
</protein>
<dbReference type="PROSITE" id="PS50001">
    <property type="entry name" value="SH2"/>
    <property type="match status" value="1"/>
</dbReference>
<dbReference type="FunFam" id="2.30.29.30:FF:000639">
    <property type="entry name" value="SH2B adaptor protein 3"/>
    <property type="match status" value="1"/>
</dbReference>
<keyword evidence="2" id="KW-0597">Phosphoprotein</keyword>
<feature type="region of interest" description="Disordered" evidence="5">
    <location>
        <begin position="226"/>
        <end position="285"/>
    </location>
</feature>
<dbReference type="PRINTS" id="PR00401">
    <property type="entry name" value="SH2DOMAIN"/>
</dbReference>
<name>A0A3P8WQL5_CYNSE</name>
<proteinExistence type="inferred from homology"/>
<dbReference type="FunFam" id="3.30.505.10:FF:000008">
    <property type="entry name" value="SH2B adapter protein 1 isoform 2"/>
    <property type="match status" value="1"/>
</dbReference>
<sequence>MNSNTIHPPNTTTTAGGGSSIPAPQRGWREFCELHAMATARQLAGHYRSFAREWPQHEILPPETFSEQFTDLFQKHFCCEVDHDGSPLSQNRCSTSTSSSTSSPHTENGQSWITSWSGVQDYREAGRQSCGTAPSTLMPQKVEPLVLSLEHEQCAAGDPLSGNTVVLKGSNLIFGSDGNEEVSCPSHHQGYELWSSNSSASFPGHLEPTHVSVSEIEKTLSRLFKTLPEPPLSPDLSPGSPGPTNSNSSPPNSSDSVAENPPTSEELPSSSSSSHSSSCLNSEASPRGFSNRFMRRVTFHFLNRFLWFRNRSMNQRRSEVSGCCKEGQLKYILVDDTISDSQPMWKRCRLLVRRITSAGRGGGGGERGGGGGGRGGGEERYQLELYDPPKAHNPTLTTQCSDIQEVRRCNRLEMPDKINTFVLKVNQGNLIFETANDQQVSSWTTELKECISNRSGSVDLELLLSSAESLVSDNCRGRSASAAQSPVTFISPEQVIQRTDHFLFSYPWFHGPISRVKAANLVQDSGPEGHGVFLVRQSETRRGDYVLTFNHKGKAKHLRLSLTEWGQCRVQHLHFPSVMDMLSHFHLFPIPLECETVEGVTLSNFVVAGFSPPSQGAVLVPFSLHRWSSEPSLSHCSLTRSFSHPMSPCRTSSSPSSASQSGNHAQTMARPRTNPAPEPRAPAFSPALLHHRESVGRGLLLHHPASHSPIIRQGDSDYELEPEHGQKLAKDNQYMLL</sequence>
<evidence type="ECO:0000256" key="5">
    <source>
        <dbReference type="SAM" id="MobiDB-lite"/>
    </source>
</evidence>
<dbReference type="InterPro" id="IPR036290">
    <property type="entry name" value="Phe_ZIP_sf"/>
</dbReference>
<feature type="domain" description="SH2" evidence="6">
    <location>
        <begin position="508"/>
        <end position="585"/>
    </location>
</feature>
<feature type="region of interest" description="Disordered" evidence="5">
    <location>
        <begin position="647"/>
        <end position="683"/>
    </location>
</feature>
<dbReference type="InterPro" id="IPR015012">
    <property type="entry name" value="Phe_ZIP"/>
</dbReference>
<feature type="compositionally biased region" description="Gly residues" evidence="5">
    <location>
        <begin position="359"/>
        <end position="375"/>
    </location>
</feature>
<comment type="similarity">
    <text evidence="1">Belongs to the SH2B adapter family.</text>
</comment>
<dbReference type="SUPFAM" id="SSF55550">
    <property type="entry name" value="SH2 domain"/>
    <property type="match status" value="1"/>
</dbReference>
<dbReference type="GeneTree" id="ENSGT00950000183191"/>
<feature type="region of interest" description="Disordered" evidence="5">
    <location>
        <begin position="87"/>
        <end position="112"/>
    </location>
</feature>
<dbReference type="Pfam" id="PF00017">
    <property type="entry name" value="SH2"/>
    <property type="match status" value="1"/>
</dbReference>
<feature type="compositionally biased region" description="Low complexity" evidence="5">
    <location>
        <begin position="94"/>
        <end position="103"/>
    </location>
</feature>
<dbReference type="PANTHER" id="PTHR10872">
    <property type="entry name" value="SH2B ADAPTER PROTEIN"/>
    <property type="match status" value="1"/>
</dbReference>
<dbReference type="STRING" id="244447.ENSCSEP00000028757"/>
<feature type="compositionally biased region" description="Polar residues" evidence="5">
    <location>
        <begin position="1"/>
        <end position="14"/>
    </location>
</feature>
<dbReference type="CDD" id="cd01231">
    <property type="entry name" value="PH_SH2B_family"/>
    <property type="match status" value="1"/>
</dbReference>
<evidence type="ECO:0000259" key="6">
    <source>
        <dbReference type="PROSITE" id="PS50001"/>
    </source>
</evidence>
<keyword evidence="8" id="KW-1185">Reference proteome</keyword>
<evidence type="ECO:0000256" key="4">
    <source>
        <dbReference type="PROSITE-ProRule" id="PRU00191"/>
    </source>
</evidence>
<dbReference type="Gene3D" id="2.30.29.30">
    <property type="entry name" value="Pleckstrin-homology domain (PH domain)/Phosphotyrosine-binding domain (PTB)"/>
    <property type="match status" value="1"/>
</dbReference>
<keyword evidence="3 4" id="KW-0727">SH2 domain</keyword>
<feature type="compositionally biased region" description="Low complexity" evidence="5">
    <location>
        <begin position="234"/>
        <end position="256"/>
    </location>
</feature>
<dbReference type="InterPro" id="IPR030523">
    <property type="entry name" value="SH2B"/>
</dbReference>
<dbReference type="SUPFAM" id="SSF109805">
    <property type="entry name" value="Phenylalanine zipper"/>
    <property type="match status" value="1"/>
</dbReference>
<dbReference type="Proteomes" id="UP000265120">
    <property type="component" value="Chromosome Z"/>
</dbReference>
<evidence type="ECO:0000313" key="8">
    <source>
        <dbReference type="Proteomes" id="UP000265120"/>
    </source>
</evidence>
<dbReference type="Gene3D" id="6.10.140.110">
    <property type="match status" value="1"/>
</dbReference>
<dbReference type="OMA" id="PCWQRCR"/>
<feature type="region of interest" description="Disordered" evidence="5">
    <location>
        <begin position="1"/>
        <end position="24"/>
    </location>
</feature>
<dbReference type="Pfam" id="PF08916">
    <property type="entry name" value="Phe_ZIP"/>
    <property type="match status" value="1"/>
</dbReference>
<dbReference type="GO" id="GO:0035556">
    <property type="term" value="P:intracellular signal transduction"/>
    <property type="evidence" value="ECO:0007669"/>
    <property type="project" value="TreeGrafter"/>
</dbReference>
<dbReference type="Ensembl" id="ENSCSET00000029149.1">
    <property type="protein sequence ID" value="ENSCSEP00000028757.1"/>
    <property type="gene ID" value="ENSCSEG00000018414.1"/>
</dbReference>
<dbReference type="PANTHER" id="PTHR10872:SF1">
    <property type="entry name" value="SH2B ADAPTER PROTEIN 3"/>
    <property type="match status" value="1"/>
</dbReference>
<dbReference type="GO" id="GO:0005068">
    <property type="term" value="F:transmembrane receptor protein tyrosine kinase adaptor activity"/>
    <property type="evidence" value="ECO:0007669"/>
    <property type="project" value="TreeGrafter"/>
</dbReference>
<reference evidence="7" key="2">
    <citation type="submission" date="2025-05" db="UniProtKB">
        <authorList>
            <consortium name="Ensembl"/>
        </authorList>
    </citation>
    <scope>IDENTIFICATION</scope>
</reference>
<organism evidence="7 8">
    <name type="scientific">Cynoglossus semilaevis</name>
    <name type="common">Tongue sole</name>
    <dbReference type="NCBI Taxonomy" id="244447"/>
    <lineage>
        <taxon>Eukaryota</taxon>
        <taxon>Metazoa</taxon>
        <taxon>Chordata</taxon>
        <taxon>Craniata</taxon>
        <taxon>Vertebrata</taxon>
        <taxon>Euteleostomi</taxon>
        <taxon>Actinopterygii</taxon>
        <taxon>Neopterygii</taxon>
        <taxon>Teleostei</taxon>
        <taxon>Neoteleostei</taxon>
        <taxon>Acanthomorphata</taxon>
        <taxon>Carangaria</taxon>
        <taxon>Pleuronectiformes</taxon>
        <taxon>Pleuronectoidei</taxon>
        <taxon>Cynoglossidae</taxon>
        <taxon>Cynoglossinae</taxon>
        <taxon>Cynoglossus</taxon>
    </lineage>
</organism>
<feature type="compositionally biased region" description="Low complexity" evidence="5">
    <location>
        <begin position="647"/>
        <end position="661"/>
    </location>
</feature>
<dbReference type="SMART" id="SM00252">
    <property type="entry name" value="SH2"/>
    <property type="match status" value="1"/>
</dbReference>
<dbReference type="RefSeq" id="XP_024909232.1">
    <property type="nucleotide sequence ID" value="XM_025053464.1"/>
</dbReference>
<dbReference type="Gene3D" id="3.30.505.10">
    <property type="entry name" value="SH2 domain"/>
    <property type="match status" value="1"/>
</dbReference>
<evidence type="ECO:0000313" key="7">
    <source>
        <dbReference type="Ensembl" id="ENSCSEP00000028757.1"/>
    </source>
</evidence>
<dbReference type="InterPro" id="IPR011993">
    <property type="entry name" value="PH-like_dom_sf"/>
</dbReference>
<dbReference type="AlphaFoldDB" id="A0A3P8WQL5"/>
<feature type="region of interest" description="Disordered" evidence="5">
    <location>
        <begin position="359"/>
        <end position="380"/>
    </location>
</feature>
<feature type="compositionally biased region" description="Low complexity" evidence="5">
    <location>
        <begin position="264"/>
        <end position="285"/>
    </location>
</feature>
<dbReference type="InterPro" id="IPR036860">
    <property type="entry name" value="SH2_dom_sf"/>
</dbReference>
<evidence type="ECO:0000256" key="2">
    <source>
        <dbReference type="ARBA" id="ARBA00022553"/>
    </source>
</evidence>
<evidence type="ECO:0000256" key="3">
    <source>
        <dbReference type="ARBA" id="ARBA00022999"/>
    </source>
</evidence>